<gene>
    <name evidence="2" type="ORF">ACFQDL_25695</name>
</gene>
<dbReference type="RefSeq" id="WP_379911494.1">
    <property type="nucleotide sequence ID" value="NZ_JBHSWE010000001.1"/>
</dbReference>
<evidence type="ECO:0008006" key="4">
    <source>
        <dbReference type="Google" id="ProtNLM"/>
    </source>
</evidence>
<dbReference type="EMBL" id="JBHSWE010000001">
    <property type="protein sequence ID" value="MFC6673101.1"/>
    <property type="molecule type" value="Genomic_DNA"/>
</dbReference>
<accession>A0ABW2A6S6</accession>
<dbReference type="PROSITE" id="PS51257">
    <property type="entry name" value="PROKAR_LIPOPROTEIN"/>
    <property type="match status" value="1"/>
</dbReference>
<keyword evidence="1" id="KW-0812">Transmembrane</keyword>
<evidence type="ECO:0000313" key="3">
    <source>
        <dbReference type="Proteomes" id="UP001596422"/>
    </source>
</evidence>
<evidence type="ECO:0000313" key="2">
    <source>
        <dbReference type="EMBL" id="MFC6673101.1"/>
    </source>
</evidence>
<name>A0ABW2A6S6_9GAMM</name>
<keyword evidence="3" id="KW-1185">Reference proteome</keyword>
<keyword evidence="1" id="KW-0472">Membrane</keyword>
<protein>
    <recommendedName>
        <fullName evidence="4">DUF3149 domain-containing protein</fullName>
    </recommendedName>
</protein>
<feature type="transmembrane region" description="Helical" evidence="1">
    <location>
        <begin position="12"/>
        <end position="33"/>
    </location>
</feature>
<organism evidence="2 3">
    <name type="scientific">Marinobacterium aestuariivivens</name>
    <dbReference type="NCBI Taxonomy" id="1698799"/>
    <lineage>
        <taxon>Bacteria</taxon>
        <taxon>Pseudomonadati</taxon>
        <taxon>Pseudomonadota</taxon>
        <taxon>Gammaproteobacteria</taxon>
        <taxon>Oceanospirillales</taxon>
        <taxon>Oceanospirillaceae</taxon>
        <taxon>Marinobacterium</taxon>
    </lineage>
</organism>
<dbReference type="Proteomes" id="UP001596422">
    <property type="component" value="Unassembled WGS sequence"/>
</dbReference>
<sequence length="52" mass="5296">MTGIDKYSLVSFAPSVLIVAACVALVFVGVGFLRKNIAKDAAAAQAREAGKG</sequence>
<reference evidence="3" key="1">
    <citation type="journal article" date="2019" name="Int. J. Syst. Evol. Microbiol.">
        <title>The Global Catalogue of Microorganisms (GCM) 10K type strain sequencing project: providing services to taxonomists for standard genome sequencing and annotation.</title>
        <authorList>
            <consortium name="The Broad Institute Genomics Platform"/>
            <consortium name="The Broad Institute Genome Sequencing Center for Infectious Disease"/>
            <person name="Wu L."/>
            <person name="Ma J."/>
        </authorList>
    </citation>
    <scope>NUCLEOTIDE SEQUENCE [LARGE SCALE GENOMIC DNA]</scope>
    <source>
        <strain evidence="3">NBRC 111756</strain>
    </source>
</reference>
<comment type="caution">
    <text evidence="2">The sequence shown here is derived from an EMBL/GenBank/DDBJ whole genome shotgun (WGS) entry which is preliminary data.</text>
</comment>
<keyword evidence="1" id="KW-1133">Transmembrane helix</keyword>
<evidence type="ECO:0000256" key="1">
    <source>
        <dbReference type="SAM" id="Phobius"/>
    </source>
</evidence>
<proteinExistence type="predicted"/>